<dbReference type="HOGENOM" id="CLU_2682840_0_0_5"/>
<evidence type="ECO:0000313" key="2">
    <source>
        <dbReference type="Proteomes" id="UP000005952"/>
    </source>
</evidence>
<protein>
    <submittedName>
        <fullName evidence="1">Uncharacterized protein</fullName>
    </submittedName>
</protein>
<dbReference type="KEGG" id="hdt:HYPDE_34693"/>
<dbReference type="AlphaFoldDB" id="N0BES0"/>
<accession>N0BES0</accession>
<proteinExistence type="predicted"/>
<evidence type="ECO:0000313" key="1">
    <source>
        <dbReference type="EMBL" id="AGK58610.1"/>
    </source>
</evidence>
<keyword evidence="2" id="KW-1185">Reference proteome</keyword>
<dbReference type="RefSeq" id="WP_015598633.1">
    <property type="nucleotide sequence ID" value="NC_021172.1"/>
</dbReference>
<reference evidence="1 2" key="1">
    <citation type="journal article" date="2013" name="Genome Announc.">
        <title>Genome sequences for three denitrifying bacterial strains isolated from a uranium- and nitrate-contaminated subsurface environment.</title>
        <authorList>
            <person name="Venkatramanan R."/>
            <person name="Prakash O."/>
            <person name="Woyke T."/>
            <person name="Chain P."/>
            <person name="Goodwin L.A."/>
            <person name="Watson D."/>
            <person name="Brooks S."/>
            <person name="Kostka J.E."/>
            <person name="Green S.J."/>
        </authorList>
    </citation>
    <scope>NUCLEOTIDE SEQUENCE [LARGE SCALE GENOMIC DNA]</scope>
    <source>
        <strain evidence="1 2">1NES1</strain>
    </source>
</reference>
<dbReference type="EMBL" id="CP005587">
    <property type="protein sequence ID" value="AGK58610.1"/>
    <property type="molecule type" value="Genomic_DNA"/>
</dbReference>
<gene>
    <name evidence="1" type="ORF">HYPDE_34693</name>
</gene>
<sequence>MFDSATKSSRYSISRSTNERNRHLIFEQGGFDELPESIRRHTSWQYLKSGEFKNLRPDYFKALTDIGYIIVEQTAGVFSAET</sequence>
<name>N0BES0_9HYPH</name>
<organism evidence="1 2">
    <name type="scientific">Hyphomicrobium denitrificans 1NES1</name>
    <dbReference type="NCBI Taxonomy" id="670307"/>
    <lineage>
        <taxon>Bacteria</taxon>
        <taxon>Pseudomonadati</taxon>
        <taxon>Pseudomonadota</taxon>
        <taxon>Alphaproteobacteria</taxon>
        <taxon>Hyphomicrobiales</taxon>
        <taxon>Hyphomicrobiaceae</taxon>
        <taxon>Hyphomicrobium</taxon>
    </lineage>
</organism>
<dbReference type="Proteomes" id="UP000005952">
    <property type="component" value="Chromosome"/>
</dbReference>